<organism evidence="2 3">
    <name type="scientific">Plakobranchus ocellatus</name>
    <dbReference type="NCBI Taxonomy" id="259542"/>
    <lineage>
        <taxon>Eukaryota</taxon>
        <taxon>Metazoa</taxon>
        <taxon>Spiralia</taxon>
        <taxon>Lophotrochozoa</taxon>
        <taxon>Mollusca</taxon>
        <taxon>Gastropoda</taxon>
        <taxon>Heterobranchia</taxon>
        <taxon>Euthyneura</taxon>
        <taxon>Panpulmonata</taxon>
        <taxon>Sacoglossa</taxon>
        <taxon>Placobranchoidea</taxon>
        <taxon>Plakobranchidae</taxon>
        <taxon>Plakobranchus</taxon>
    </lineage>
</organism>
<evidence type="ECO:0000313" key="3">
    <source>
        <dbReference type="Proteomes" id="UP000735302"/>
    </source>
</evidence>
<name>A0AAV3Y8M3_9GAST</name>
<sequence>MAELTVHKRRSNVFYELIKEQRPGLKTFSFDHQQNLVIPRVQDQQAYYSRQFYTYNFTLVENKPNGKLTKENVTSYTWTEDSYRKDSSACASAVFDALKKSCYMSGIDTVRLCSDGCGGQNKNTGLIYMAGHWLRNYAPNNVKKNRASVPCARTFIFALRQVGIQENKRFYIHKTAQNAIRVSGEVSYRNVINTPVLVTKAKKSFRADPSVVDKGHHLTEAKKKDVRSLMTAHCGEGWTDNNDERFNYMKEMIQGEHQRQHQHDDDQHDDEGELCDCLDEDDATLTV</sequence>
<evidence type="ECO:0000256" key="1">
    <source>
        <dbReference type="SAM" id="MobiDB-lite"/>
    </source>
</evidence>
<feature type="compositionally biased region" description="Basic and acidic residues" evidence="1">
    <location>
        <begin position="255"/>
        <end position="266"/>
    </location>
</feature>
<dbReference type="AlphaFoldDB" id="A0AAV3Y8M3"/>
<protein>
    <submittedName>
        <fullName evidence="2">Uncharacterized protein</fullName>
    </submittedName>
</protein>
<proteinExistence type="predicted"/>
<comment type="caution">
    <text evidence="2">The sequence shown here is derived from an EMBL/GenBank/DDBJ whole genome shotgun (WGS) entry which is preliminary data.</text>
</comment>
<dbReference type="Proteomes" id="UP000735302">
    <property type="component" value="Unassembled WGS sequence"/>
</dbReference>
<accession>A0AAV3Y8M3</accession>
<dbReference type="EMBL" id="BLXT01000616">
    <property type="protein sequence ID" value="GFN78849.1"/>
    <property type="molecule type" value="Genomic_DNA"/>
</dbReference>
<keyword evidence="3" id="KW-1185">Reference proteome</keyword>
<feature type="region of interest" description="Disordered" evidence="1">
    <location>
        <begin position="255"/>
        <end position="274"/>
    </location>
</feature>
<reference evidence="2 3" key="1">
    <citation type="journal article" date="2021" name="Elife">
        <title>Chloroplast acquisition without the gene transfer in kleptoplastic sea slugs, Plakobranchus ocellatus.</title>
        <authorList>
            <person name="Maeda T."/>
            <person name="Takahashi S."/>
            <person name="Yoshida T."/>
            <person name="Shimamura S."/>
            <person name="Takaki Y."/>
            <person name="Nagai Y."/>
            <person name="Toyoda A."/>
            <person name="Suzuki Y."/>
            <person name="Arimoto A."/>
            <person name="Ishii H."/>
            <person name="Satoh N."/>
            <person name="Nishiyama T."/>
            <person name="Hasebe M."/>
            <person name="Maruyama T."/>
            <person name="Minagawa J."/>
            <person name="Obokata J."/>
            <person name="Shigenobu S."/>
        </authorList>
    </citation>
    <scope>NUCLEOTIDE SEQUENCE [LARGE SCALE GENOMIC DNA]</scope>
</reference>
<gene>
    <name evidence="2" type="ORF">PoB_000535500</name>
</gene>
<dbReference type="PANTHER" id="PTHR10773:SF19">
    <property type="match status" value="1"/>
</dbReference>
<evidence type="ECO:0000313" key="2">
    <source>
        <dbReference type="EMBL" id="GFN78849.1"/>
    </source>
</evidence>
<dbReference type="PANTHER" id="PTHR10773">
    <property type="entry name" value="DNA-DIRECTED RNA POLYMERASES I, II, AND III SUBUNIT RPABC2"/>
    <property type="match status" value="1"/>
</dbReference>